<name>A0ABX8ZSB5_9SPHN</name>
<accession>A0ABX8ZSB5</accession>
<feature type="transmembrane region" description="Helical" evidence="1">
    <location>
        <begin position="50"/>
        <end position="74"/>
    </location>
</feature>
<evidence type="ECO:0000256" key="1">
    <source>
        <dbReference type="SAM" id="Phobius"/>
    </source>
</evidence>
<keyword evidence="3" id="KW-1185">Reference proteome</keyword>
<organism evidence="2 3">
    <name type="scientific">Qipengyuania aurantiaca</name>
    <dbReference type="NCBI Taxonomy" id="2867233"/>
    <lineage>
        <taxon>Bacteria</taxon>
        <taxon>Pseudomonadati</taxon>
        <taxon>Pseudomonadota</taxon>
        <taxon>Alphaproteobacteria</taxon>
        <taxon>Sphingomonadales</taxon>
        <taxon>Erythrobacteraceae</taxon>
        <taxon>Qipengyuania</taxon>
    </lineage>
</organism>
<dbReference type="Proteomes" id="UP000824281">
    <property type="component" value="Chromosome"/>
</dbReference>
<evidence type="ECO:0000313" key="3">
    <source>
        <dbReference type="Proteomes" id="UP000824281"/>
    </source>
</evidence>
<evidence type="ECO:0000313" key="2">
    <source>
        <dbReference type="EMBL" id="QZD90487.1"/>
    </source>
</evidence>
<dbReference type="RefSeq" id="WP_221425955.1">
    <property type="nucleotide sequence ID" value="NZ_CP081295.1"/>
</dbReference>
<feature type="transmembrane region" description="Helical" evidence="1">
    <location>
        <begin position="20"/>
        <end position="38"/>
    </location>
</feature>
<proteinExistence type="predicted"/>
<protein>
    <submittedName>
        <fullName evidence="2">Uncharacterized protein</fullName>
    </submittedName>
</protein>
<keyword evidence="1" id="KW-0812">Transmembrane</keyword>
<sequence length="141" mass="15244">MMAEAYLRSLLPYWREALVLWFGAIVLLAVIHAVLAWMGREKPGQFAQALGTLPTLVMIGLPPLAGLVAGLHLMREYREAEALAVFLIAPLVAVLAGEKLKRLLVWILTGGGRGADRNPPPPIRVVQGKGPLINGRPIDPS</sequence>
<keyword evidence="1" id="KW-0472">Membrane</keyword>
<dbReference type="EMBL" id="CP081295">
    <property type="protein sequence ID" value="QZD90487.1"/>
    <property type="molecule type" value="Genomic_DNA"/>
</dbReference>
<keyword evidence="1" id="KW-1133">Transmembrane helix</keyword>
<reference evidence="2 3" key="1">
    <citation type="submission" date="2021-08" db="EMBL/GenBank/DDBJ databases">
        <title>Comparative Genomics Analysis of the Genus Qipengyuania Reveals Extensive Genetic Diversity and Metabolic Versatility, Including the Description of Fifteen Novel Species.</title>
        <authorList>
            <person name="Liu Y."/>
        </authorList>
    </citation>
    <scope>NUCLEOTIDE SEQUENCE [LARGE SCALE GENOMIC DNA]</scope>
    <source>
        <strain evidence="2 3">1NDH13</strain>
    </source>
</reference>
<gene>
    <name evidence="2" type="ORF">K3148_03585</name>
</gene>